<dbReference type="PANTHER" id="PTHR33495:SF2">
    <property type="entry name" value="ANTI-SIGMA FACTOR ANTAGONIST TM_1081-RELATED"/>
    <property type="match status" value="1"/>
</dbReference>
<dbReference type="Pfam" id="PF01740">
    <property type="entry name" value="STAS"/>
    <property type="match status" value="1"/>
</dbReference>
<gene>
    <name evidence="2" type="ORF">S06H3_39195</name>
</gene>
<organism evidence="2">
    <name type="scientific">marine sediment metagenome</name>
    <dbReference type="NCBI Taxonomy" id="412755"/>
    <lineage>
        <taxon>unclassified sequences</taxon>
        <taxon>metagenomes</taxon>
        <taxon>ecological metagenomes</taxon>
    </lineage>
</organism>
<dbReference type="InterPro" id="IPR036513">
    <property type="entry name" value="STAS_dom_sf"/>
</dbReference>
<sequence>DTSISDVDGIEASSRQVNNFIEENHPAGIVFDFGGVKFFSSRVLGLVLDIRAKLRTYDGKVVISAINPQLHRVFKITNLDKIFSFFPDRESAVKAVGTN</sequence>
<feature type="domain" description="STAS" evidence="1">
    <location>
        <begin position="29"/>
        <end position="96"/>
    </location>
</feature>
<dbReference type="EMBL" id="BARV01023950">
    <property type="protein sequence ID" value="GAI42635.1"/>
    <property type="molecule type" value="Genomic_DNA"/>
</dbReference>
<proteinExistence type="predicted"/>
<feature type="non-terminal residue" evidence="2">
    <location>
        <position position="1"/>
    </location>
</feature>
<reference evidence="2" key="1">
    <citation type="journal article" date="2014" name="Front. Microbiol.">
        <title>High frequency of phylogenetically diverse reductive dehalogenase-homologous genes in deep subseafloor sedimentary metagenomes.</title>
        <authorList>
            <person name="Kawai M."/>
            <person name="Futagami T."/>
            <person name="Toyoda A."/>
            <person name="Takaki Y."/>
            <person name="Nishi S."/>
            <person name="Hori S."/>
            <person name="Arai W."/>
            <person name="Tsubouchi T."/>
            <person name="Morono Y."/>
            <person name="Uchiyama I."/>
            <person name="Ito T."/>
            <person name="Fujiyama A."/>
            <person name="Inagaki F."/>
            <person name="Takami H."/>
        </authorList>
    </citation>
    <scope>NUCLEOTIDE SEQUENCE</scope>
    <source>
        <strain evidence="2">Expedition CK06-06</strain>
    </source>
</reference>
<accession>X1PU52</accession>
<dbReference type="GO" id="GO:0043856">
    <property type="term" value="F:anti-sigma factor antagonist activity"/>
    <property type="evidence" value="ECO:0007669"/>
    <property type="project" value="TreeGrafter"/>
</dbReference>
<name>X1PU52_9ZZZZ</name>
<dbReference type="Gene3D" id="3.30.750.24">
    <property type="entry name" value="STAS domain"/>
    <property type="match status" value="1"/>
</dbReference>
<dbReference type="SUPFAM" id="SSF52091">
    <property type="entry name" value="SpoIIaa-like"/>
    <property type="match status" value="1"/>
</dbReference>
<evidence type="ECO:0000259" key="1">
    <source>
        <dbReference type="PROSITE" id="PS50801"/>
    </source>
</evidence>
<comment type="caution">
    <text evidence="2">The sequence shown here is derived from an EMBL/GenBank/DDBJ whole genome shotgun (WGS) entry which is preliminary data.</text>
</comment>
<protein>
    <recommendedName>
        <fullName evidence="1">STAS domain-containing protein</fullName>
    </recommendedName>
</protein>
<dbReference type="AlphaFoldDB" id="X1PU52"/>
<dbReference type="CDD" id="cd07043">
    <property type="entry name" value="STAS_anti-anti-sigma_factors"/>
    <property type="match status" value="1"/>
</dbReference>
<dbReference type="InterPro" id="IPR002645">
    <property type="entry name" value="STAS_dom"/>
</dbReference>
<dbReference type="PANTHER" id="PTHR33495">
    <property type="entry name" value="ANTI-SIGMA FACTOR ANTAGONIST TM_1081-RELATED-RELATED"/>
    <property type="match status" value="1"/>
</dbReference>
<evidence type="ECO:0000313" key="2">
    <source>
        <dbReference type="EMBL" id="GAI42635.1"/>
    </source>
</evidence>
<dbReference type="PROSITE" id="PS50801">
    <property type="entry name" value="STAS"/>
    <property type="match status" value="1"/>
</dbReference>